<sequence length="267" mass="29839">MATINYKIPRLELEENLGVLEGENDMLSIFSIHGNLHKILIYVTYVEAKCLSVDDGSIISKGMSQLQEGKDDDCYVVEVEGGVANEEYQHGDVEDAWLHDGDDEGEGKDDEFNVEGDIEGDDEFVAEGEDGGDSGNRATRYANDGGNRAIRNRSTNDLSDYDPISDYDSPGGRGLKKGEHDFDFSKPRFRVRNGISIVKEFRQALRHYYVVKDIKIKKKGKMKSADLLVFVLLRVVARGYMPSFCYDGGSFIVKALHDAHTSMGYNK</sequence>
<accession>A0A822XPM2</accession>
<gene>
    <name evidence="2" type="ORF">HUJ06_022148</name>
</gene>
<evidence type="ECO:0000256" key="1">
    <source>
        <dbReference type="SAM" id="MobiDB-lite"/>
    </source>
</evidence>
<organism evidence="2 3">
    <name type="scientific">Nelumbo nucifera</name>
    <name type="common">Sacred lotus</name>
    <dbReference type="NCBI Taxonomy" id="4432"/>
    <lineage>
        <taxon>Eukaryota</taxon>
        <taxon>Viridiplantae</taxon>
        <taxon>Streptophyta</taxon>
        <taxon>Embryophyta</taxon>
        <taxon>Tracheophyta</taxon>
        <taxon>Spermatophyta</taxon>
        <taxon>Magnoliopsida</taxon>
        <taxon>Proteales</taxon>
        <taxon>Nelumbonaceae</taxon>
        <taxon>Nelumbo</taxon>
    </lineage>
</organism>
<dbReference type="AlphaFoldDB" id="A0A822XPM2"/>
<evidence type="ECO:0000313" key="3">
    <source>
        <dbReference type="Proteomes" id="UP000607653"/>
    </source>
</evidence>
<feature type="compositionally biased region" description="Acidic residues" evidence="1">
    <location>
        <begin position="118"/>
        <end position="132"/>
    </location>
</feature>
<name>A0A822XPM2_NELNU</name>
<dbReference type="EMBL" id="DUZY01000001">
    <property type="protein sequence ID" value="DAD20685.1"/>
    <property type="molecule type" value="Genomic_DNA"/>
</dbReference>
<keyword evidence="3" id="KW-1185">Reference proteome</keyword>
<proteinExistence type="predicted"/>
<comment type="caution">
    <text evidence="2">The sequence shown here is derived from an EMBL/GenBank/DDBJ whole genome shotgun (WGS) entry which is preliminary data.</text>
</comment>
<protein>
    <submittedName>
        <fullName evidence="2">Uncharacterized protein</fullName>
    </submittedName>
</protein>
<dbReference type="Proteomes" id="UP000607653">
    <property type="component" value="Unassembled WGS sequence"/>
</dbReference>
<evidence type="ECO:0000313" key="2">
    <source>
        <dbReference type="EMBL" id="DAD20685.1"/>
    </source>
</evidence>
<reference evidence="2 3" key="1">
    <citation type="journal article" date="2020" name="Mol. Biol. Evol.">
        <title>Distinct Expression and Methylation Patterns for Genes with Different Fates following a Single Whole-Genome Duplication in Flowering Plants.</title>
        <authorList>
            <person name="Shi T."/>
            <person name="Rahmani R.S."/>
            <person name="Gugger P.F."/>
            <person name="Wang M."/>
            <person name="Li H."/>
            <person name="Zhang Y."/>
            <person name="Li Z."/>
            <person name="Wang Q."/>
            <person name="Van de Peer Y."/>
            <person name="Marchal K."/>
            <person name="Chen J."/>
        </authorList>
    </citation>
    <scope>NUCLEOTIDE SEQUENCE [LARGE SCALE GENOMIC DNA]</scope>
    <source>
        <tissue evidence="2">Leaf</tissue>
    </source>
</reference>
<feature type="region of interest" description="Disordered" evidence="1">
    <location>
        <begin position="118"/>
        <end position="179"/>
    </location>
</feature>